<keyword evidence="2" id="KW-0472">Membrane</keyword>
<keyword evidence="1" id="KW-0863">Zinc-finger</keyword>
<sequence length="441" mass="51461">MIQISRTLPKILVILVLTSLLVSCKPVMKHISNDDLKGDTVKSTYSIHALSRSKQGYGFHNIFIWVASYIQSALQMIPRIENLSLGNLEYYPFMSLKICCILFFVMAAVVIITERIVIYHFLKLKDRSLFYKSFKRNTLFTYFLLVFLADEGGFMCVPDLFIFFSHFGFYSTISAFREVFDLYTKKLLTIQANANNIPEHSRKIQKILEYYRTLKYVLISALGLSFIIFSEVGKLRLYNLYSPGIIALLEISLSHQKLYYKHKTSTSINEGIITFFTNYCFALNSLLMVIKVINCVKDTLLCLYQDAVPSPFSLVHMYYIMRNLKFFFSWINECEKFVVFHKNKILITNKFKLKIYDEKSGENMKEECGICLNYLDKARILPCNHQFHLICLLQLIKNGYKKCPVCRHLFAEEQRAEEENDNDEGALQNLNQMNFYGLEND</sequence>
<keyword evidence="1" id="KW-0479">Metal-binding</keyword>
<reference evidence="5" key="1">
    <citation type="submission" date="2023-07" db="EMBL/GenBank/DDBJ databases">
        <authorList>
            <consortium name="AG Swart"/>
            <person name="Singh M."/>
            <person name="Singh A."/>
            <person name="Seah K."/>
            <person name="Emmerich C."/>
        </authorList>
    </citation>
    <scope>NUCLEOTIDE SEQUENCE</scope>
    <source>
        <strain evidence="5">DP1</strain>
    </source>
</reference>
<dbReference type="Pfam" id="PF13639">
    <property type="entry name" value="zf-RING_2"/>
    <property type="match status" value="1"/>
</dbReference>
<dbReference type="EMBL" id="CAMPGE010011175">
    <property type="protein sequence ID" value="CAI2370015.1"/>
    <property type="molecule type" value="Genomic_DNA"/>
</dbReference>
<keyword evidence="1" id="KW-0862">Zinc</keyword>
<dbReference type="Gene3D" id="3.30.40.10">
    <property type="entry name" value="Zinc/RING finger domain, C3HC4 (zinc finger)"/>
    <property type="match status" value="1"/>
</dbReference>
<evidence type="ECO:0000256" key="1">
    <source>
        <dbReference type="PROSITE-ProRule" id="PRU00175"/>
    </source>
</evidence>
<feature type="transmembrane region" description="Helical" evidence="2">
    <location>
        <begin position="142"/>
        <end position="164"/>
    </location>
</feature>
<dbReference type="PROSITE" id="PS50089">
    <property type="entry name" value="ZF_RING_2"/>
    <property type="match status" value="1"/>
</dbReference>
<dbReference type="InterPro" id="IPR013083">
    <property type="entry name" value="Znf_RING/FYVE/PHD"/>
</dbReference>
<dbReference type="AlphaFoldDB" id="A0AAD1XD57"/>
<keyword evidence="6" id="KW-1185">Reference proteome</keyword>
<comment type="caution">
    <text evidence="5">The sequence shown here is derived from an EMBL/GenBank/DDBJ whole genome shotgun (WGS) entry which is preliminary data.</text>
</comment>
<dbReference type="InterPro" id="IPR001841">
    <property type="entry name" value="Znf_RING"/>
</dbReference>
<evidence type="ECO:0000256" key="2">
    <source>
        <dbReference type="SAM" id="Phobius"/>
    </source>
</evidence>
<keyword evidence="2" id="KW-0812">Transmembrane</keyword>
<dbReference type="CDD" id="cd16448">
    <property type="entry name" value="RING-H2"/>
    <property type="match status" value="1"/>
</dbReference>
<proteinExistence type="predicted"/>
<dbReference type="SMART" id="SM00184">
    <property type="entry name" value="RING"/>
    <property type="match status" value="1"/>
</dbReference>
<dbReference type="Proteomes" id="UP001295684">
    <property type="component" value="Unassembled WGS sequence"/>
</dbReference>
<protein>
    <recommendedName>
        <fullName evidence="4">RING-type domain-containing protein</fullName>
    </recommendedName>
</protein>
<evidence type="ECO:0000259" key="4">
    <source>
        <dbReference type="PROSITE" id="PS50089"/>
    </source>
</evidence>
<feature type="domain" description="RING-type" evidence="4">
    <location>
        <begin position="368"/>
        <end position="407"/>
    </location>
</feature>
<dbReference type="SUPFAM" id="SSF57850">
    <property type="entry name" value="RING/U-box"/>
    <property type="match status" value="1"/>
</dbReference>
<organism evidence="5 6">
    <name type="scientific">Euplotes crassus</name>
    <dbReference type="NCBI Taxonomy" id="5936"/>
    <lineage>
        <taxon>Eukaryota</taxon>
        <taxon>Sar</taxon>
        <taxon>Alveolata</taxon>
        <taxon>Ciliophora</taxon>
        <taxon>Intramacronucleata</taxon>
        <taxon>Spirotrichea</taxon>
        <taxon>Hypotrichia</taxon>
        <taxon>Euplotida</taxon>
        <taxon>Euplotidae</taxon>
        <taxon>Moneuplotes</taxon>
    </lineage>
</organism>
<evidence type="ECO:0000313" key="6">
    <source>
        <dbReference type="Proteomes" id="UP001295684"/>
    </source>
</evidence>
<accession>A0AAD1XD57</accession>
<evidence type="ECO:0000313" key="5">
    <source>
        <dbReference type="EMBL" id="CAI2370015.1"/>
    </source>
</evidence>
<name>A0AAD1XD57_EUPCR</name>
<feature type="signal peptide" evidence="3">
    <location>
        <begin position="1"/>
        <end position="24"/>
    </location>
</feature>
<gene>
    <name evidence="5" type="ORF">ECRASSUSDP1_LOCUS11322</name>
</gene>
<feature type="transmembrane region" description="Helical" evidence="2">
    <location>
        <begin position="210"/>
        <end position="229"/>
    </location>
</feature>
<feature type="transmembrane region" description="Helical" evidence="2">
    <location>
        <begin position="272"/>
        <end position="293"/>
    </location>
</feature>
<evidence type="ECO:0000256" key="3">
    <source>
        <dbReference type="SAM" id="SignalP"/>
    </source>
</evidence>
<keyword evidence="3" id="KW-0732">Signal</keyword>
<dbReference type="PROSITE" id="PS51257">
    <property type="entry name" value="PROKAR_LIPOPROTEIN"/>
    <property type="match status" value="1"/>
</dbReference>
<feature type="chain" id="PRO_5042073155" description="RING-type domain-containing protein" evidence="3">
    <location>
        <begin position="25"/>
        <end position="441"/>
    </location>
</feature>
<dbReference type="GO" id="GO:0008270">
    <property type="term" value="F:zinc ion binding"/>
    <property type="evidence" value="ECO:0007669"/>
    <property type="project" value="UniProtKB-KW"/>
</dbReference>
<keyword evidence="2" id="KW-1133">Transmembrane helix</keyword>
<feature type="transmembrane region" description="Helical" evidence="2">
    <location>
        <begin position="98"/>
        <end position="122"/>
    </location>
</feature>